<dbReference type="AlphaFoldDB" id="A0A382PQL0"/>
<name>A0A382PQL0_9ZZZZ</name>
<reference evidence="1" key="1">
    <citation type="submission" date="2018-05" db="EMBL/GenBank/DDBJ databases">
        <authorList>
            <person name="Lanie J.A."/>
            <person name="Ng W.-L."/>
            <person name="Kazmierczak K.M."/>
            <person name="Andrzejewski T.M."/>
            <person name="Davidsen T.M."/>
            <person name="Wayne K.J."/>
            <person name="Tettelin H."/>
            <person name="Glass J.I."/>
            <person name="Rusch D."/>
            <person name="Podicherti R."/>
            <person name="Tsui H.-C.T."/>
            <person name="Winkler M.E."/>
        </authorList>
    </citation>
    <scope>NUCLEOTIDE SEQUENCE</scope>
</reference>
<accession>A0A382PQL0</accession>
<protein>
    <submittedName>
        <fullName evidence="1">Uncharacterized protein</fullName>
    </submittedName>
</protein>
<organism evidence="1">
    <name type="scientific">marine metagenome</name>
    <dbReference type="NCBI Taxonomy" id="408172"/>
    <lineage>
        <taxon>unclassified sequences</taxon>
        <taxon>metagenomes</taxon>
        <taxon>ecological metagenomes</taxon>
    </lineage>
</organism>
<proteinExistence type="predicted"/>
<evidence type="ECO:0000313" key="1">
    <source>
        <dbReference type="EMBL" id="SVC75516.1"/>
    </source>
</evidence>
<sequence length="39" mass="4362">MQTQLIILDISESKQTIIVPYMNASHLNIIPLGDYITSS</sequence>
<dbReference type="EMBL" id="UINC01108994">
    <property type="protein sequence ID" value="SVC75516.1"/>
    <property type="molecule type" value="Genomic_DNA"/>
</dbReference>
<gene>
    <name evidence="1" type="ORF">METZ01_LOCUS328370</name>
</gene>